<sequence length="196" mass="21594">MAAMRWQRCVMTGLGAVVALQMGSIAPAHARHHHHRHESEYTRDETQDTQGAQSGREGGSSRPQPIASPVPTACDDGKFLADLQAAEASSSEAHPDRVEHVCGKVIAVSASKRTRSGLHGYFYVDVGHGVSIRIVSDLDRMTAPTWPWVAKDDQADVLGRYYYDNARRQGIDWTHHGTGRSWPVEGYVSVNGTRYQ</sequence>
<feature type="chain" id="PRO_5016271027" description="DUF3465 domain-containing protein" evidence="2">
    <location>
        <begin position="31"/>
        <end position="196"/>
    </location>
</feature>
<reference evidence="3 4" key="1">
    <citation type="submission" date="2017-07" db="EMBL/GenBank/DDBJ databases">
        <title>A draft genome sequence of Komagataeibacter sucrofermentans LMG 18788.</title>
        <authorList>
            <person name="Skraban J."/>
            <person name="Cleenwerck I."/>
            <person name="Vandamme P."/>
            <person name="Trcek J."/>
        </authorList>
    </citation>
    <scope>NUCLEOTIDE SEQUENCE [LARGE SCALE GENOMIC DNA]</scope>
    <source>
        <strain evidence="3 4">LMG 18788</strain>
    </source>
</reference>
<gene>
    <name evidence="3" type="ORF">CFR77_02025</name>
</gene>
<proteinExistence type="predicted"/>
<evidence type="ECO:0000313" key="4">
    <source>
        <dbReference type="Proteomes" id="UP000247814"/>
    </source>
</evidence>
<organism evidence="3 4">
    <name type="scientific">Komagataeibacter sucrofermentans</name>
    <dbReference type="NCBI Taxonomy" id="1053551"/>
    <lineage>
        <taxon>Bacteria</taxon>
        <taxon>Pseudomonadati</taxon>
        <taxon>Pseudomonadota</taxon>
        <taxon>Alphaproteobacteria</taxon>
        <taxon>Acetobacterales</taxon>
        <taxon>Acetobacteraceae</taxon>
        <taxon>Komagataeibacter</taxon>
    </lineage>
</organism>
<keyword evidence="2" id="KW-0732">Signal</keyword>
<evidence type="ECO:0000256" key="2">
    <source>
        <dbReference type="SAM" id="SignalP"/>
    </source>
</evidence>
<feature type="compositionally biased region" description="Basic and acidic residues" evidence="1">
    <location>
        <begin position="37"/>
        <end position="46"/>
    </location>
</feature>
<name>A0A318QZC8_9PROT</name>
<keyword evidence="4" id="KW-1185">Reference proteome</keyword>
<dbReference type="Proteomes" id="UP000247814">
    <property type="component" value="Unassembled WGS sequence"/>
</dbReference>
<feature type="signal peptide" evidence="2">
    <location>
        <begin position="1"/>
        <end position="30"/>
    </location>
</feature>
<comment type="caution">
    <text evidence="3">The sequence shown here is derived from an EMBL/GenBank/DDBJ whole genome shotgun (WGS) entry which is preliminary data.</text>
</comment>
<evidence type="ECO:0008006" key="5">
    <source>
        <dbReference type="Google" id="ProtNLM"/>
    </source>
</evidence>
<evidence type="ECO:0000256" key="1">
    <source>
        <dbReference type="SAM" id="MobiDB-lite"/>
    </source>
</evidence>
<protein>
    <recommendedName>
        <fullName evidence="5">DUF3465 domain-containing protein</fullName>
    </recommendedName>
</protein>
<dbReference type="RefSeq" id="WP_110567134.1">
    <property type="nucleotide sequence ID" value="NZ_CP137147.1"/>
</dbReference>
<dbReference type="OrthoDB" id="7268072at2"/>
<feature type="region of interest" description="Disordered" evidence="1">
    <location>
        <begin position="28"/>
        <end position="71"/>
    </location>
</feature>
<accession>A0A318QZC8</accession>
<evidence type="ECO:0000313" key="3">
    <source>
        <dbReference type="EMBL" id="PYD80699.1"/>
    </source>
</evidence>
<dbReference type="AlphaFoldDB" id="A0A318QZC8"/>
<dbReference type="EMBL" id="NKUA01000002">
    <property type="protein sequence ID" value="PYD80699.1"/>
    <property type="molecule type" value="Genomic_DNA"/>
</dbReference>